<organism evidence="3 4">
    <name type="scientific">Arachnia propionica</name>
    <dbReference type="NCBI Taxonomy" id="1750"/>
    <lineage>
        <taxon>Bacteria</taxon>
        <taxon>Bacillati</taxon>
        <taxon>Actinomycetota</taxon>
        <taxon>Actinomycetes</taxon>
        <taxon>Propionibacteriales</taxon>
        <taxon>Propionibacteriaceae</taxon>
        <taxon>Arachnia</taxon>
    </lineage>
</organism>
<dbReference type="EMBL" id="RQYT01000031">
    <property type="protein sequence ID" value="RRD48728.1"/>
    <property type="molecule type" value="Genomic_DNA"/>
</dbReference>
<dbReference type="PANTHER" id="PTHR34039:SF1">
    <property type="entry name" value="UPF0102 PROTEIN YRAN"/>
    <property type="match status" value="1"/>
</dbReference>
<dbReference type="Gene3D" id="3.40.1350.10">
    <property type="match status" value="1"/>
</dbReference>
<evidence type="ECO:0000313" key="3">
    <source>
        <dbReference type="EMBL" id="RRD48728.1"/>
    </source>
</evidence>
<name>A0A3P1WS86_9ACTN</name>
<dbReference type="Proteomes" id="UP000280935">
    <property type="component" value="Unassembled WGS sequence"/>
</dbReference>
<comment type="caution">
    <text evidence="3">The sequence shown here is derived from an EMBL/GenBank/DDBJ whole genome shotgun (WGS) entry which is preliminary data.</text>
</comment>
<comment type="similarity">
    <text evidence="1 2">Belongs to the UPF0102 family.</text>
</comment>
<dbReference type="OrthoDB" id="9794876at2"/>
<dbReference type="InterPro" id="IPR003509">
    <property type="entry name" value="UPF0102_YraN-like"/>
</dbReference>
<gene>
    <name evidence="3" type="ORF">EII35_11470</name>
</gene>
<dbReference type="SUPFAM" id="SSF52980">
    <property type="entry name" value="Restriction endonuclease-like"/>
    <property type="match status" value="1"/>
</dbReference>
<reference evidence="3 4" key="1">
    <citation type="submission" date="2018-11" db="EMBL/GenBank/DDBJ databases">
        <title>Genomes From Bacteria Associated with the Canine Oral Cavity: a Test Case for Automated Genome-Based Taxonomic Assignment.</title>
        <authorList>
            <person name="Coil D.A."/>
            <person name="Jospin G."/>
            <person name="Darling A.E."/>
            <person name="Wallis C."/>
            <person name="Davis I.J."/>
            <person name="Harris S."/>
            <person name="Eisen J.A."/>
            <person name="Holcombe L.J."/>
            <person name="O'Flynn C."/>
        </authorList>
    </citation>
    <scope>NUCLEOTIDE SEQUENCE [LARGE SCALE GENOMIC DNA]</scope>
    <source>
        <strain evidence="3 4">OH2822_COT-296</strain>
    </source>
</reference>
<dbReference type="NCBIfam" id="NF009154">
    <property type="entry name" value="PRK12497.3-3"/>
    <property type="match status" value="1"/>
</dbReference>
<evidence type="ECO:0000256" key="2">
    <source>
        <dbReference type="HAMAP-Rule" id="MF_00048"/>
    </source>
</evidence>
<evidence type="ECO:0000313" key="4">
    <source>
        <dbReference type="Proteomes" id="UP000280935"/>
    </source>
</evidence>
<dbReference type="InterPro" id="IPR011335">
    <property type="entry name" value="Restrct_endonuc-II-like"/>
</dbReference>
<accession>A0A3P1WS86</accession>
<dbReference type="HAMAP" id="MF_00048">
    <property type="entry name" value="UPF0102"/>
    <property type="match status" value="1"/>
</dbReference>
<dbReference type="InterPro" id="IPR011856">
    <property type="entry name" value="tRNA_endonuc-like_dom_sf"/>
</dbReference>
<dbReference type="PANTHER" id="PTHR34039">
    <property type="entry name" value="UPF0102 PROTEIN YRAN"/>
    <property type="match status" value="1"/>
</dbReference>
<dbReference type="GO" id="GO:0003676">
    <property type="term" value="F:nucleic acid binding"/>
    <property type="evidence" value="ECO:0007669"/>
    <property type="project" value="InterPro"/>
</dbReference>
<proteinExistence type="inferred from homology"/>
<evidence type="ECO:0000256" key="1">
    <source>
        <dbReference type="ARBA" id="ARBA00006738"/>
    </source>
</evidence>
<dbReference type="Pfam" id="PF02021">
    <property type="entry name" value="UPF0102"/>
    <property type="match status" value="1"/>
</dbReference>
<sequence>MACPCSRNRLWRSVLGDLSCPRKWQEVIVNAVTAPHALGRRGEELAVRHLATLGWHILDRNWRCRDGELDIVAFDPEADALVFVEVKTRAGLGFGDPLDAVTWRKQGKLRQLCLLWLAEHAVPAPTLRLDAIGVLLIPGEEPRLRHVKGIDGC</sequence>
<dbReference type="AlphaFoldDB" id="A0A3P1WS86"/>
<protein>
    <recommendedName>
        <fullName evidence="2">UPF0102 protein EII35_11470</fullName>
    </recommendedName>
</protein>
<dbReference type="CDD" id="cd20736">
    <property type="entry name" value="PoNe_Nuclease"/>
    <property type="match status" value="1"/>
</dbReference>